<dbReference type="RefSeq" id="WP_234944965.1">
    <property type="nucleotide sequence ID" value="NZ_FMXA01000026.1"/>
</dbReference>
<sequence>MEKDSLWSPEFLCMSGSNLIFFMSQYVLVASLPIFIMDYLGGNEVQAGLAMTAFQIGTVFCRPFAGRLIDTLNKKSIMIFSTLAFSW</sequence>
<organism evidence="8 9">
    <name type="scientific">Allisonella histaminiformans</name>
    <dbReference type="NCBI Taxonomy" id="209880"/>
    <lineage>
        <taxon>Bacteria</taxon>
        <taxon>Bacillati</taxon>
        <taxon>Bacillota</taxon>
        <taxon>Negativicutes</taxon>
        <taxon>Veillonellales</taxon>
        <taxon>Veillonellaceae</taxon>
        <taxon>Allisonella</taxon>
    </lineage>
</organism>
<keyword evidence="2" id="KW-0813">Transport</keyword>
<dbReference type="STRING" id="209880.SAMN02910343_01514"/>
<keyword evidence="9" id="KW-1185">Reference proteome</keyword>
<dbReference type="SUPFAM" id="SSF103473">
    <property type="entry name" value="MFS general substrate transporter"/>
    <property type="match status" value="1"/>
</dbReference>
<dbReference type="Gene3D" id="1.20.1250.20">
    <property type="entry name" value="MFS general substrate transporter like domains"/>
    <property type="match status" value="1"/>
</dbReference>
<evidence type="ECO:0000256" key="4">
    <source>
        <dbReference type="ARBA" id="ARBA00022989"/>
    </source>
</evidence>
<dbReference type="GO" id="GO:0005886">
    <property type="term" value="C:plasma membrane"/>
    <property type="evidence" value="ECO:0007669"/>
    <property type="project" value="UniProtKB-SubCell"/>
</dbReference>
<dbReference type="PROSITE" id="PS50850">
    <property type="entry name" value="MFS"/>
    <property type="match status" value="1"/>
</dbReference>
<evidence type="ECO:0000256" key="2">
    <source>
        <dbReference type="ARBA" id="ARBA00022448"/>
    </source>
</evidence>
<dbReference type="GO" id="GO:0022857">
    <property type="term" value="F:transmembrane transporter activity"/>
    <property type="evidence" value="ECO:0007669"/>
    <property type="project" value="InterPro"/>
</dbReference>
<dbReference type="InterPro" id="IPR020846">
    <property type="entry name" value="MFS_dom"/>
</dbReference>
<keyword evidence="3 6" id="KW-0812">Transmembrane</keyword>
<gene>
    <name evidence="8" type="ORF">SAMN02910343_01514</name>
</gene>
<feature type="transmembrane region" description="Helical" evidence="6">
    <location>
        <begin position="20"/>
        <end position="41"/>
    </location>
</feature>
<evidence type="ECO:0000256" key="6">
    <source>
        <dbReference type="SAM" id="Phobius"/>
    </source>
</evidence>
<feature type="domain" description="Major facilitator superfamily (MFS) profile" evidence="7">
    <location>
        <begin position="10"/>
        <end position="87"/>
    </location>
</feature>
<evidence type="ECO:0000256" key="5">
    <source>
        <dbReference type="ARBA" id="ARBA00023136"/>
    </source>
</evidence>
<protein>
    <submittedName>
        <fullName evidence="8">Major Facilitator Superfamily protein</fullName>
    </submittedName>
</protein>
<evidence type="ECO:0000256" key="1">
    <source>
        <dbReference type="ARBA" id="ARBA00004651"/>
    </source>
</evidence>
<proteinExistence type="predicted"/>
<dbReference type="InterPro" id="IPR052714">
    <property type="entry name" value="MFS_Exporter"/>
</dbReference>
<keyword evidence="5 6" id="KW-0472">Membrane</keyword>
<evidence type="ECO:0000313" key="9">
    <source>
        <dbReference type="Proteomes" id="UP000199689"/>
    </source>
</evidence>
<name>A0A1G5WP71_9FIRM</name>
<accession>A0A1G5WP71</accession>
<reference evidence="8 9" key="1">
    <citation type="submission" date="2016-10" db="EMBL/GenBank/DDBJ databases">
        <authorList>
            <person name="de Groot N.N."/>
        </authorList>
    </citation>
    <scope>NUCLEOTIDE SEQUENCE [LARGE SCALE GENOMIC DNA]</scope>
    <source>
        <strain evidence="8 9">DSM 15230</strain>
    </source>
</reference>
<dbReference type="Proteomes" id="UP000199689">
    <property type="component" value="Unassembled WGS sequence"/>
</dbReference>
<dbReference type="Pfam" id="PF07690">
    <property type="entry name" value="MFS_1"/>
    <property type="match status" value="1"/>
</dbReference>
<dbReference type="EMBL" id="FMXA01000026">
    <property type="protein sequence ID" value="SDA59999.1"/>
    <property type="molecule type" value="Genomic_DNA"/>
</dbReference>
<evidence type="ECO:0000313" key="8">
    <source>
        <dbReference type="EMBL" id="SDA59999.1"/>
    </source>
</evidence>
<dbReference type="PANTHER" id="PTHR23531">
    <property type="entry name" value="QUINOLENE RESISTANCE PROTEIN NORA"/>
    <property type="match status" value="1"/>
</dbReference>
<dbReference type="InterPro" id="IPR011701">
    <property type="entry name" value="MFS"/>
</dbReference>
<evidence type="ECO:0000259" key="7">
    <source>
        <dbReference type="PROSITE" id="PS50850"/>
    </source>
</evidence>
<keyword evidence="4 6" id="KW-1133">Transmembrane helix</keyword>
<dbReference type="AlphaFoldDB" id="A0A1G5WP71"/>
<dbReference type="GeneID" id="87756647"/>
<dbReference type="PANTHER" id="PTHR23531:SF2">
    <property type="entry name" value="PERMEASE"/>
    <property type="match status" value="1"/>
</dbReference>
<evidence type="ECO:0000256" key="3">
    <source>
        <dbReference type="ARBA" id="ARBA00022692"/>
    </source>
</evidence>
<comment type="subcellular location">
    <subcellularLocation>
        <location evidence="1">Cell membrane</location>
        <topology evidence="1">Multi-pass membrane protein</topology>
    </subcellularLocation>
</comment>
<dbReference type="InterPro" id="IPR036259">
    <property type="entry name" value="MFS_trans_sf"/>
</dbReference>